<evidence type="ECO:0000259" key="8">
    <source>
        <dbReference type="Pfam" id="PF24597"/>
    </source>
</evidence>
<name>A0A9P7V9C6_9ASCO</name>
<dbReference type="Pfam" id="PF04118">
    <property type="entry name" value="Dopey_N"/>
    <property type="match status" value="1"/>
</dbReference>
<evidence type="ECO:0000259" key="7">
    <source>
        <dbReference type="Pfam" id="PF04118"/>
    </source>
</evidence>
<dbReference type="GO" id="GO:0015031">
    <property type="term" value="P:protein transport"/>
    <property type="evidence" value="ECO:0007669"/>
    <property type="project" value="UniProtKB-KW"/>
</dbReference>
<dbReference type="PANTHER" id="PTHR14042:SF24">
    <property type="entry name" value="PROTEIN DOPEY-1 HOMOLOG"/>
    <property type="match status" value="1"/>
</dbReference>
<organism evidence="10 11">
    <name type="scientific">Scheffersomyces spartinae</name>
    <dbReference type="NCBI Taxonomy" id="45513"/>
    <lineage>
        <taxon>Eukaryota</taxon>
        <taxon>Fungi</taxon>
        <taxon>Dikarya</taxon>
        <taxon>Ascomycota</taxon>
        <taxon>Saccharomycotina</taxon>
        <taxon>Pichiomycetes</taxon>
        <taxon>Debaryomycetaceae</taxon>
        <taxon>Scheffersomyces</taxon>
    </lineage>
</organism>
<dbReference type="GO" id="GO:0005829">
    <property type="term" value="C:cytosol"/>
    <property type="evidence" value="ECO:0007669"/>
    <property type="project" value="GOC"/>
</dbReference>
<keyword evidence="3" id="KW-0653">Protein transport</keyword>
<evidence type="ECO:0000313" key="10">
    <source>
        <dbReference type="EMBL" id="KAG7193238.1"/>
    </source>
</evidence>
<keyword evidence="11" id="KW-1185">Reference proteome</keyword>
<keyword evidence="2" id="KW-0813">Transport</keyword>
<dbReference type="RefSeq" id="XP_043048786.1">
    <property type="nucleotide sequence ID" value="XM_043191814.1"/>
</dbReference>
<dbReference type="GO" id="GO:0005768">
    <property type="term" value="C:endosome"/>
    <property type="evidence" value="ECO:0007669"/>
    <property type="project" value="TreeGrafter"/>
</dbReference>
<protein>
    <recommendedName>
        <fullName evidence="12">Dopey N-terminal domain-containing protein</fullName>
    </recommendedName>
</protein>
<dbReference type="InterPro" id="IPR056457">
    <property type="entry name" value="DOP1_C"/>
</dbReference>
<evidence type="ECO:0000256" key="3">
    <source>
        <dbReference type="ARBA" id="ARBA00022927"/>
    </source>
</evidence>
<evidence type="ECO:0000256" key="5">
    <source>
        <dbReference type="ARBA" id="ARBA00023136"/>
    </source>
</evidence>
<keyword evidence="4" id="KW-0333">Golgi apparatus</keyword>
<accession>A0A9P7V9C6</accession>
<evidence type="ECO:0000256" key="6">
    <source>
        <dbReference type="ARBA" id="ARBA00046326"/>
    </source>
</evidence>
<evidence type="ECO:0000256" key="4">
    <source>
        <dbReference type="ARBA" id="ARBA00023034"/>
    </source>
</evidence>
<dbReference type="EMBL" id="JAHMUF010000013">
    <property type="protein sequence ID" value="KAG7193238.1"/>
    <property type="molecule type" value="Genomic_DNA"/>
</dbReference>
<dbReference type="GO" id="GO:0000139">
    <property type="term" value="C:Golgi membrane"/>
    <property type="evidence" value="ECO:0007669"/>
    <property type="project" value="UniProtKB-SubCell"/>
</dbReference>
<evidence type="ECO:0008006" key="12">
    <source>
        <dbReference type="Google" id="ProtNLM"/>
    </source>
</evidence>
<feature type="domain" description="DOP1-like C-terminal" evidence="9">
    <location>
        <begin position="1190"/>
        <end position="1637"/>
    </location>
</feature>
<gene>
    <name evidence="10" type="ORF">KQ657_001000</name>
</gene>
<evidence type="ECO:0000313" key="11">
    <source>
        <dbReference type="Proteomes" id="UP000790833"/>
    </source>
</evidence>
<dbReference type="Proteomes" id="UP000790833">
    <property type="component" value="Unassembled WGS sequence"/>
</dbReference>
<keyword evidence="5" id="KW-0472">Membrane</keyword>
<dbReference type="OrthoDB" id="297643at2759"/>
<dbReference type="InterPro" id="IPR007249">
    <property type="entry name" value="DOP1_N"/>
</dbReference>
<evidence type="ECO:0000256" key="1">
    <source>
        <dbReference type="ARBA" id="ARBA00004395"/>
    </source>
</evidence>
<dbReference type="GO" id="GO:0006895">
    <property type="term" value="P:Golgi to endosome transport"/>
    <property type="evidence" value="ECO:0007669"/>
    <property type="project" value="InterPro"/>
</dbReference>
<dbReference type="InterPro" id="IPR056458">
    <property type="entry name" value="TPR_DOP1_M"/>
</dbReference>
<comment type="similarity">
    <text evidence="6">Belongs to the DOP1 family.</text>
</comment>
<dbReference type="GeneID" id="66114374"/>
<feature type="domain" description="DOP1 N-terminal" evidence="7">
    <location>
        <begin position="2"/>
        <end position="308"/>
    </location>
</feature>
<evidence type="ECO:0000256" key="2">
    <source>
        <dbReference type="ARBA" id="ARBA00022448"/>
    </source>
</evidence>
<dbReference type="Pfam" id="PF24598">
    <property type="entry name" value="DOP1_C"/>
    <property type="match status" value="1"/>
</dbReference>
<dbReference type="InterPro" id="IPR040314">
    <property type="entry name" value="DOP1"/>
</dbReference>
<comment type="caution">
    <text evidence="10">The sequence shown here is derived from an EMBL/GenBank/DDBJ whole genome shotgun (WGS) entry which is preliminary data.</text>
</comment>
<evidence type="ECO:0000259" key="9">
    <source>
        <dbReference type="Pfam" id="PF24598"/>
    </source>
</evidence>
<proteinExistence type="inferred from homology"/>
<feature type="domain" description="DOP1-like middle TPR" evidence="8">
    <location>
        <begin position="313"/>
        <end position="493"/>
    </location>
</feature>
<dbReference type="PANTHER" id="PTHR14042">
    <property type="entry name" value="DOPEY-RELATED"/>
    <property type="match status" value="1"/>
</dbReference>
<reference evidence="10" key="1">
    <citation type="submission" date="2021-03" db="EMBL/GenBank/DDBJ databases">
        <authorList>
            <person name="Palmer J.M."/>
        </authorList>
    </citation>
    <scope>NUCLEOTIDE SEQUENCE</scope>
    <source>
        <strain evidence="10">ARV_011</strain>
    </source>
</reference>
<dbReference type="GO" id="GO:0005802">
    <property type="term" value="C:trans-Golgi network"/>
    <property type="evidence" value="ECO:0007669"/>
    <property type="project" value="TreeGrafter"/>
</dbReference>
<comment type="subcellular location">
    <subcellularLocation>
        <location evidence="1">Golgi apparatus membrane</location>
        <topology evidence="1">Peripheral membrane protein</topology>
    </subcellularLocation>
</comment>
<dbReference type="Pfam" id="PF24597">
    <property type="entry name" value="TPR_DOP1_M"/>
    <property type="match status" value="1"/>
</dbReference>
<sequence length="1656" mass="188200">MQQVDRALGSFETLEEWADYIAFLSRLQKNLLLGTTPKSVKWIPRSSQVANRLALCLSSQLPNGVHQKTLSIYQQIFNSLTIETLDCDVSIWLAGLLPVLSYCSIQVKPLVLDIYRNHILKDVSRDRLRAIIKPLILSLLPGMDDENSEVFNDVIGLVDEFKRKLLDDSLFWYSFFLCIISNPERRLGALYWCNRRLPLFNSIQTSPDGDKMYTEEARACLTPESGLLVRALTAALDVSTKYTTVSDIIIIRGYFDLLLSRLSLDSLVINKMILKSDKKKLMTACCEVTLKKDMSLNRRIWSWLLGPDSKKNYFETYGLDLLVEGILDQLEASSSLSKSEDYLKICYALIIDKWEINQAIAPKLVLPILEFCYQQREKDTIVLLARTFMEGVELKLVWKILLDTVLNGQLEFGEFILRTFDCNDQDCGRTFAPLIFYVFLVHDPIINGSWVALLKLFLQAIPRDAFITVELTTDVFDDDDAGADLIPQIHKYFEDSASNLDDSEINMPISIEKAIYLSTQAFQKLIGNQIVAGNSNLELFSFYSEFLYIAPPGKAKAASLISIMLESPVTSVTTMSEAEKRSNLLLAFSLCKILNHYSKHMEVLQLEKLLRIILTNLWTALTSHSAINFQVEAVKAIFDLELTFAADKIEAGILNMLRNSLKYQRVRAFTALWKHSTALAEGESILVRPLQLLLDSLYDVEDQEYLTVVDFVSNVIKNGSVSRLIKLITNPLLDFEFLQPTVTCVSEFDDLGQFRYYLKTILNVMNCNKRQIKEALSNELVVMDSTNKMKLFNDNNWSNSTYKSFIYSVLEKYLQLTLSEQVVTNDELIGDYLNCTTVALELYQSLIIGSEKDFHARFHTLMKACSYYIHLDISYGYEVELIETKYLECIFHFLTLAEELNINLNLLHVEDEQKDPLLVQFIIQGIENTRSGVLMERWVSLLTRSLYLFNESVFSVIFPLNDALIKKIESYFNKIIKFESFDALTDADMSINMLLSGVNDLLSISHSYLISSNMKDGNSGIGGAGVGIRGNSNSQNDSFFGNVIQGVFLIESPAIRTSEQNKLFSILLSFHDAIKMCFKIWSWSDSKPVATENGQKSVVDLAHRLKFRARKLLELLMDLERQEVIECLILVDLNMKTNIKLLSVLDGGRSQLSLPCIFDSIISRCHPQTLDAPRMSSMNVPISAKDVSNFLLQYIESIDSDTISQIWNFAVQFFKDVLSYTNMYRAILPEMLKIIMAISLKLSDSNHPEVKKNKKELADIFLKVFNVIANSKSFRNSDTVNGGGGEFASEESEVDNVSQEEVIAALSQVVGHADTILEDLDKVNTFISSTIQHIIIPKNNNKKSQELTENALKLLQLIGKYHPNKAWKSVIVSSFSDHDFFNQSSNKIWQSILSIWVDNEKLKLSELKFTITSNAATNLFNWNESSEDVNKIYNLKRMTYLILIKPKDYFLSSLNGIFDMVEAVLSEECSSLYRREIINFLRAITLRFSEMHLLSRWTVICQQLLNIFQSILGKSPKELIGISTDELALILSGCKLLDQLLVSQFDEFNLLEWLFVSCTGGNPSITNITSDTPKIAFIDRLAAETDFAFLKDQVITIDQPLDPIKPLLAGCKRITSITSLRAFFQSLSLIHYERTYGLFEVDFIAYGDDILCDIEA</sequence>